<proteinExistence type="predicted"/>
<dbReference type="AlphaFoldDB" id="A0A816N935"/>
<protein>
    <submittedName>
        <fullName evidence="2">Uncharacterized protein</fullName>
    </submittedName>
</protein>
<feature type="region of interest" description="Disordered" evidence="1">
    <location>
        <begin position="1"/>
        <end position="156"/>
    </location>
</feature>
<feature type="compositionally biased region" description="Basic and acidic residues" evidence="1">
    <location>
        <begin position="73"/>
        <end position="84"/>
    </location>
</feature>
<dbReference type="Proteomes" id="UP000663887">
    <property type="component" value="Unassembled WGS sequence"/>
</dbReference>
<evidence type="ECO:0000313" key="2">
    <source>
        <dbReference type="EMBL" id="CAF2033394.1"/>
    </source>
</evidence>
<comment type="caution">
    <text evidence="2">The sequence shown here is derived from an EMBL/GenBank/DDBJ whole genome shotgun (WGS) entry which is preliminary data.</text>
</comment>
<feature type="compositionally biased region" description="Polar residues" evidence="1">
    <location>
        <begin position="38"/>
        <end position="63"/>
    </location>
</feature>
<accession>A0A816N935</accession>
<name>A0A816N935_9BILA</name>
<dbReference type="EMBL" id="CAJNRG010001446">
    <property type="protein sequence ID" value="CAF2033394.1"/>
    <property type="molecule type" value="Genomic_DNA"/>
</dbReference>
<gene>
    <name evidence="2" type="ORF">XDN619_LOCUS5425</name>
</gene>
<evidence type="ECO:0000313" key="3">
    <source>
        <dbReference type="Proteomes" id="UP000663887"/>
    </source>
</evidence>
<reference evidence="2" key="1">
    <citation type="submission" date="2021-02" db="EMBL/GenBank/DDBJ databases">
        <authorList>
            <person name="Nowell W R."/>
        </authorList>
    </citation>
    <scope>NUCLEOTIDE SEQUENCE</scope>
</reference>
<feature type="compositionally biased region" description="Acidic residues" evidence="1">
    <location>
        <begin position="100"/>
        <end position="150"/>
    </location>
</feature>
<evidence type="ECO:0000256" key="1">
    <source>
        <dbReference type="SAM" id="MobiDB-lite"/>
    </source>
</evidence>
<organism evidence="2 3">
    <name type="scientific">Rotaria magnacalcarata</name>
    <dbReference type="NCBI Taxonomy" id="392030"/>
    <lineage>
        <taxon>Eukaryota</taxon>
        <taxon>Metazoa</taxon>
        <taxon>Spiralia</taxon>
        <taxon>Gnathifera</taxon>
        <taxon>Rotifera</taxon>
        <taxon>Eurotatoria</taxon>
        <taxon>Bdelloidea</taxon>
        <taxon>Philodinida</taxon>
        <taxon>Philodinidae</taxon>
        <taxon>Rotaria</taxon>
    </lineage>
</organism>
<dbReference type="PANTHER" id="PTHR33053:SF9">
    <property type="entry name" value="AGAP000105-PA"/>
    <property type="match status" value="1"/>
</dbReference>
<dbReference type="PANTHER" id="PTHR33053">
    <property type="entry name" value="PROTEIN, PUTATIVE-RELATED"/>
    <property type="match status" value="1"/>
</dbReference>
<sequence>MEKTNKDANDSNSIRYKRELSRLRSIKHRNTMRDRCRPTTQYNTGMYGTSRSIIGLSTQTPVEKSSDVINYGDGDRSDISDHSDQNIQNFPDPIRNSNDIDYEDENAEDEDESVEDEDENAEDEDENAEDEDESVEDEDENVEDEDDDNDGNSNDLSINIIDEQQNEANRYCLDLTNFIRSSNLNKKNTNDLLKLVNSISSNKKLPRTEEKLWKQLGIEFNYKIFAYCTNCMALLNEFNARCNSCINIPSMINSEFILFSIEKELNHIIQMNSDFMKGYRPHSGGDLIYGNIYQSKSRKNAVTLILSTDGKPTTKNSRSSMWPVIATIAEIPLPIREYKENVVLLGLWHSPKSPSVEILLGRIMENINKLQINGFDTQLEVIRCSFHKDFIEYLFSPMRDTLFICILQNELLHEFLNDSITSAVTSSFFVLLLDVQHFDLDVLLFVGDLPARSKCCCINSCVGYYSCTHCLFDGVRCTEHQHTLFPWERFRGDPPKRRTQQHISECIRQIELSTKSDKIFGIISRSPLSTVLSMPDQIPFDYFHLCYEIHMPALMKHWMKILSKESKQCIDGYLSNISYPHSFNRYPRTITNFSQWKASEMRVFTLYVCLPSLVQLKNEFPAVIIAHFSLFFIYIRRLRFFDNQRDMESMIYFIEAYLDQYASLYSKCAELLSTHALIHLYEQSLNIGSLSSHSLFSTESYLHHLYKLAHGTVALAQQMAHWHTINRCLQATDNKFSSKLFETKKFLEKNFFNHNVKRQFKEEFKKCFVEYFGVESISSIKFYSRYQDGLIVYHSLSYTNKKKSSSYNVSIMNQSNARTSTTGQIIFFFEYNNGSFAFFKNLILSDIKFSSFIQTNDQVNQWNDYIDYYYYFVHTSSSSFNISLCTNINRKCLLLPFDNKFSLCTEIELELEHD</sequence>